<dbReference type="OrthoDB" id="9815592at2"/>
<dbReference type="PANTHER" id="PTHR43300:SF7">
    <property type="entry name" value="UDP-N-ACETYLBACILLOSAMINE N-ACETYLTRANSFERASE"/>
    <property type="match status" value="1"/>
</dbReference>
<dbReference type="eggNOG" id="COG1045">
    <property type="taxonomic scope" value="Bacteria"/>
</dbReference>
<organism evidence="5 6">
    <name type="scientific">Xanthomonas albilineans (strain GPE PC73 / CFBP 7063)</name>
    <dbReference type="NCBI Taxonomy" id="380358"/>
    <lineage>
        <taxon>Bacteria</taxon>
        <taxon>Pseudomonadati</taxon>
        <taxon>Pseudomonadota</taxon>
        <taxon>Gammaproteobacteria</taxon>
        <taxon>Lysobacterales</taxon>
        <taxon>Lysobacteraceae</taxon>
        <taxon>Xanthomonas</taxon>
    </lineage>
</organism>
<dbReference type="Pfam" id="PF00132">
    <property type="entry name" value="Hexapep"/>
    <property type="match status" value="2"/>
</dbReference>
<feature type="binding site" evidence="3">
    <location>
        <position position="79"/>
    </location>
    <ligand>
        <name>substrate</name>
    </ligand>
</feature>
<dbReference type="PATRIC" id="fig|29447.3.peg.1393"/>
<dbReference type="Gene3D" id="3.40.50.20">
    <property type="match status" value="1"/>
</dbReference>
<gene>
    <name evidence="5" type="ordered locus">XALc_1403</name>
</gene>
<dbReference type="InterPro" id="IPR011004">
    <property type="entry name" value="Trimer_LpxA-like_sf"/>
</dbReference>
<feature type="domain" description="PglD N-terminal" evidence="4">
    <location>
        <begin position="12"/>
        <end position="89"/>
    </location>
</feature>
<keyword evidence="5" id="KW-0808">Transferase</keyword>
<dbReference type="Gene3D" id="2.160.10.10">
    <property type="entry name" value="Hexapeptide repeat proteins"/>
    <property type="match status" value="1"/>
</dbReference>
<dbReference type="InterPro" id="IPR041561">
    <property type="entry name" value="PglD_N"/>
</dbReference>
<proteinExistence type="inferred from homology"/>
<comment type="similarity">
    <text evidence="1">Belongs to the transferase hexapeptide repeat family.</text>
</comment>
<feature type="active site" description="Proton acceptor" evidence="2">
    <location>
        <position position="145"/>
    </location>
</feature>
<keyword evidence="5" id="KW-0012">Acyltransferase</keyword>
<dbReference type="EMBL" id="FP565176">
    <property type="protein sequence ID" value="CBA15910.1"/>
    <property type="molecule type" value="Genomic_DNA"/>
</dbReference>
<dbReference type="KEGG" id="xal:XALC_1403"/>
<dbReference type="GO" id="GO:0016746">
    <property type="term" value="F:acyltransferase activity"/>
    <property type="evidence" value="ECO:0007669"/>
    <property type="project" value="UniProtKB-KW"/>
</dbReference>
<evidence type="ECO:0000313" key="5">
    <source>
        <dbReference type="EMBL" id="CBA15910.1"/>
    </source>
</evidence>
<sequence>MNACPETPREHVLIVGAGGFGRGIAAMAYHDDPSHGRVWDIKGFLDSRNELGQGLRWPLLGDPDTYQPVPGDLFVCALGDPAARRRYSQPLLARGANFIVLRPHLREASPTPIGRGSLFEVGVGIGADCRIGEFVTILATTIIGHDVVIGDYVQIGNFVFVGGGVTIGSDVVIHPHSTLIPGITIGDGAVIGAGSVVVKNVPPQVTVAGNPARVIFQR</sequence>
<protein>
    <submittedName>
        <fullName evidence="5">Putative acetyltransferase protein</fullName>
        <ecNumber evidence="5">2.3.-.-</ecNumber>
    </submittedName>
</protein>
<dbReference type="AlphaFoldDB" id="D2UDA6"/>
<evidence type="ECO:0000256" key="3">
    <source>
        <dbReference type="PIRSR" id="PIRSR620019-2"/>
    </source>
</evidence>
<dbReference type="STRING" id="380358.XALC_1403"/>
<dbReference type="PANTHER" id="PTHR43300">
    <property type="entry name" value="ACETYLTRANSFERASE"/>
    <property type="match status" value="1"/>
</dbReference>
<dbReference type="RefSeq" id="WP_012915914.1">
    <property type="nucleotide sequence ID" value="NC_013722.1"/>
</dbReference>
<evidence type="ECO:0000256" key="2">
    <source>
        <dbReference type="PIRSR" id="PIRSR620019-1"/>
    </source>
</evidence>
<evidence type="ECO:0000256" key="1">
    <source>
        <dbReference type="ARBA" id="ARBA00007274"/>
    </source>
</evidence>
<dbReference type="CDD" id="cd03360">
    <property type="entry name" value="LbH_AT_putative"/>
    <property type="match status" value="1"/>
</dbReference>
<dbReference type="NCBIfam" id="TIGR03570">
    <property type="entry name" value="NeuD_NnaD"/>
    <property type="match status" value="1"/>
</dbReference>
<name>D2UDA6_XANAP</name>
<dbReference type="GeneID" id="57876708"/>
<evidence type="ECO:0000313" key="6">
    <source>
        <dbReference type="Proteomes" id="UP000001890"/>
    </source>
</evidence>
<feature type="site" description="Increases basicity of active site His" evidence="2">
    <location>
        <position position="146"/>
    </location>
</feature>
<dbReference type="SUPFAM" id="SSF51161">
    <property type="entry name" value="Trimeric LpxA-like enzymes"/>
    <property type="match status" value="1"/>
</dbReference>
<dbReference type="Pfam" id="PF17836">
    <property type="entry name" value="PglD_N"/>
    <property type="match status" value="1"/>
</dbReference>
<dbReference type="EC" id="2.3.-.-" evidence="5"/>
<dbReference type="Proteomes" id="UP000001890">
    <property type="component" value="Chromosome"/>
</dbReference>
<evidence type="ECO:0000259" key="4">
    <source>
        <dbReference type="Pfam" id="PF17836"/>
    </source>
</evidence>
<reference evidence="5 6" key="1">
    <citation type="journal article" date="2009" name="BMC Genomics">
        <title>The complete genome sequence of Xanthomonas albilineans provides new insights into the reductive genome evolution of the xylem-limited Xanthomonadaceae.</title>
        <authorList>
            <person name="Pieretti I."/>
            <person name="Royer M."/>
            <person name="Barbe V."/>
            <person name="Carrere S."/>
            <person name="Koebnik R."/>
            <person name="Cociancich S."/>
            <person name="Couloux A."/>
            <person name="Darrasse A."/>
            <person name="Gouzy J."/>
            <person name="Jacques M.A."/>
            <person name="Lauber E."/>
            <person name="Manceau C."/>
            <person name="Mangenot S."/>
            <person name="Poussier S."/>
            <person name="Segurens B."/>
            <person name="Szurek B."/>
            <person name="Verdier V."/>
            <person name="Arlat M."/>
            <person name="Rott P."/>
        </authorList>
    </citation>
    <scope>NUCLEOTIDE SEQUENCE [LARGE SCALE GENOMIC DNA]</scope>
    <source>
        <strain evidence="6">GPE PC73 / CFBP 7063</strain>
    </source>
</reference>
<dbReference type="InterPro" id="IPR001451">
    <property type="entry name" value="Hexapep"/>
</dbReference>
<keyword evidence="6" id="KW-1185">Reference proteome</keyword>
<dbReference type="InterPro" id="IPR050179">
    <property type="entry name" value="Trans_hexapeptide_repeat"/>
</dbReference>
<dbReference type="InterPro" id="IPR020019">
    <property type="entry name" value="AcTrfase_PglD-like"/>
</dbReference>
<accession>D2UDA6</accession>